<feature type="coiled-coil region" evidence="12">
    <location>
        <begin position="974"/>
        <end position="1156"/>
    </location>
</feature>
<dbReference type="PROSITE" id="PS51029">
    <property type="entry name" value="MADF"/>
    <property type="match status" value="1"/>
</dbReference>
<comment type="subcellular location">
    <subcellularLocation>
        <location evidence="1 11">Nucleus</location>
    </subcellularLocation>
</comment>
<dbReference type="Pfam" id="PF06470">
    <property type="entry name" value="SMC_hinge"/>
    <property type="match status" value="1"/>
</dbReference>
<dbReference type="GO" id="GO:0005524">
    <property type="term" value="F:ATP binding"/>
    <property type="evidence" value="ECO:0007669"/>
    <property type="project" value="UniProtKB-KW"/>
</dbReference>
<evidence type="ECO:0000256" key="9">
    <source>
        <dbReference type="ARBA" id="ARBA00023242"/>
    </source>
</evidence>
<dbReference type="InterPro" id="IPR036277">
    <property type="entry name" value="SMC_hinge_sf"/>
</dbReference>
<dbReference type="GO" id="GO:0000796">
    <property type="term" value="C:condensin complex"/>
    <property type="evidence" value="ECO:0007669"/>
    <property type="project" value="TreeGrafter"/>
</dbReference>
<dbReference type="InterPro" id="IPR003395">
    <property type="entry name" value="RecF/RecN/SMC_N"/>
</dbReference>
<dbReference type="Gene3D" id="3.40.50.300">
    <property type="entry name" value="P-loop containing nucleotide triphosphate hydrolases"/>
    <property type="match status" value="2"/>
</dbReference>
<feature type="region of interest" description="Disordered" evidence="13">
    <location>
        <begin position="863"/>
        <end position="885"/>
    </location>
</feature>
<dbReference type="Gene3D" id="3.30.70.1620">
    <property type="match status" value="1"/>
</dbReference>
<dbReference type="GO" id="GO:0051301">
    <property type="term" value="P:cell division"/>
    <property type="evidence" value="ECO:0007669"/>
    <property type="project" value="UniProtKB-KW"/>
</dbReference>
<evidence type="ECO:0000313" key="15">
    <source>
        <dbReference type="Proteomes" id="UP000694846"/>
    </source>
</evidence>
<keyword evidence="15" id="KW-1185">Reference proteome</keyword>
<dbReference type="SMART" id="SM00968">
    <property type="entry name" value="SMC_hinge"/>
    <property type="match status" value="1"/>
</dbReference>
<evidence type="ECO:0000256" key="12">
    <source>
        <dbReference type="SAM" id="Coils"/>
    </source>
</evidence>
<dbReference type="Gene3D" id="1.10.287.1490">
    <property type="match status" value="1"/>
</dbReference>
<evidence type="ECO:0000256" key="3">
    <source>
        <dbReference type="ARBA" id="ARBA00022618"/>
    </source>
</evidence>
<evidence type="ECO:0000256" key="4">
    <source>
        <dbReference type="ARBA" id="ARBA00022741"/>
    </source>
</evidence>
<dbReference type="Proteomes" id="UP000694846">
    <property type="component" value="Unplaced"/>
</dbReference>
<dbReference type="InterPro" id="IPR006578">
    <property type="entry name" value="MADF-dom"/>
</dbReference>
<dbReference type="FunFam" id="3.40.50.300:FF:000481">
    <property type="entry name" value="Structural maintenance of chromosomes 4"/>
    <property type="match status" value="1"/>
</dbReference>
<keyword evidence="8" id="KW-0226">DNA condensation</keyword>
<organism evidence="15 16">
    <name type="scientific">Sipha flava</name>
    <name type="common">yellow sugarcane aphid</name>
    <dbReference type="NCBI Taxonomy" id="143950"/>
    <lineage>
        <taxon>Eukaryota</taxon>
        <taxon>Metazoa</taxon>
        <taxon>Ecdysozoa</taxon>
        <taxon>Arthropoda</taxon>
        <taxon>Hexapoda</taxon>
        <taxon>Insecta</taxon>
        <taxon>Pterygota</taxon>
        <taxon>Neoptera</taxon>
        <taxon>Paraneoptera</taxon>
        <taxon>Hemiptera</taxon>
        <taxon>Sternorrhyncha</taxon>
        <taxon>Aphidomorpha</taxon>
        <taxon>Aphidoidea</taxon>
        <taxon>Aphididae</taxon>
        <taxon>Sipha</taxon>
    </lineage>
</organism>
<protein>
    <recommendedName>
        <fullName evidence="11">Structural maintenance of chromosomes protein</fullName>
    </recommendedName>
</protein>
<dbReference type="Pfam" id="PF02463">
    <property type="entry name" value="SMC_N"/>
    <property type="match status" value="1"/>
</dbReference>
<gene>
    <name evidence="16" type="primary">LOC112693256</name>
</gene>
<evidence type="ECO:0000256" key="7">
    <source>
        <dbReference type="ARBA" id="ARBA00023054"/>
    </source>
</evidence>
<accession>A0A8B8GL95</accession>
<feature type="region of interest" description="Disordered" evidence="13">
    <location>
        <begin position="1196"/>
        <end position="1235"/>
    </location>
</feature>
<dbReference type="PANTHER" id="PTHR18937:SF172">
    <property type="entry name" value="STRUCTURAL MAINTENANCE OF CHROMOSOMES PROTEIN"/>
    <property type="match status" value="1"/>
</dbReference>
<evidence type="ECO:0000313" key="16">
    <source>
        <dbReference type="RefSeq" id="XP_025424024.1"/>
    </source>
</evidence>
<evidence type="ECO:0000259" key="14">
    <source>
        <dbReference type="PROSITE" id="PS51029"/>
    </source>
</evidence>
<feature type="coiled-coil region" evidence="12">
    <location>
        <begin position="443"/>
        <end position="477"/>
    </location>
</feature>
<keyword evidence="7 12" id="KW-0175">Coiled coil</keyword>
<dbReference type="GeneID" id="112693256"/>
<feature type="coiled-coil region" evidence="12">
    <location>
        <begin position="894"/>
        <end position="921"/>
    </location>
</feature>
<evidence type="ECO:0000256" key="8">
    <source>
        <dbReference type="ARBA" id="ARBA00023067"/>
    </source>
</evidence>
<dbReference type="SUPFAM" id="SSF52540">
    <property type="entry name" value="P-loop containing nucleoside triphosphate hydrolases"/>
    <property type="match status" value="2"/>
</dbReference>
<keyword evidence="4" id="KW-0547">Nucleotide-binding</keyword>
<evidence type="ECO:0000256" key="13">
    <source>
        <dbReference type="SAM" id="MobiDB-lite"/>
    </source>
</evidence>
<dbReference type="InterPro" id="IPR027417">
    <property type="entry name" value="P-loop_NTPase"/>
</dbReference>
<evidence type="ECO:0000256" key="2">
    <source>
        <dbReference type="ARBA" id="ARBA00006005"/>
    </source>
</evidence>
<reference evidence="16" key="1">
    <citation type="submission" date="2025-08" db="UniProtKB">
        <authorList>
            <consortium name="RefSeq"/>
        </authorList>
    </citation>
    <scope>IDENTIFICATION</scope>
    <source>
        <tissue evidence="16">Whole body</tissue>
    </source>
</reference>
<dbReference type="PANTHER" id="PTHR18937">
    <property type="entry name" value="STRUCTURAL MAINTENANCE OF CHROMOSOMES SMC FAMILY MEMBER"/>
    <property type="match status" value="1"/>
</dbReference>
<keyword evidence="3" id="KW-0132">Cell division</keyword>
<keyword evidence="9 11" id="KW-0539">Nucleus</keyword>
<dbReference type="FunFam" id="3.40.50.300:FF:000585">
    <property type="entry name" value="Structural maintenance of chromosomes 4"/>
    <property type="match status" value="1"/>
</dbReference>
<dbReference type="GO" id="GO:0007076">
    <property type="term" value="P:mitotic chromosome condensation"/>
    <property type="evidence" value="ECO:0007669"/>
    <property type="project" value="TreeGrafter"/>
</dbReference>
<dbReference type="Pfam" id="PF10545">
    <property type="entry name" value="MADF_DNA_bdg"/>
    <property type="match status" value="1"/>
</dbReference>
<dbReference type="PIRSF" id="PIRSF005719">
    <property type="entry name" value="SMC"/>
    <property type="match status" value="1"/>
</dbReference>
<feature type="coiled-coil region" evidence="12">
    <location>
        <begin position="650"/>
        <end position="691"/>
    </location>
</feature>
<evidence type="ECO:0000256" key="11">
    <source>
        <dbReference type="PIRNR" id="PIRNR005719"/>
    </source>
</evidence>
<dbReference type="SMART" id="SM00595">
    <property type="entry name" value="MADF"/>
    <property type="match status" value="1"/>
</dbReference>
<feature type="coiled-coil region" evidence="12">
    <location>
        <begin position="513"/>
        <end position="568"/>
    </location>
</feature>
<evidence type="ECO:0000256" key="6">
    <source>
        <dbReference type="ARBA" id="ARBA00022840"/>
    </source>
</evidence>
<dbReference type="OrthoDB" id="5575062at2759"/>
<keyword evidence="5" id="KW-0498">Mitosis</keyword>
<sequence length="1471" mass="169478">MSEKWKAETTIKFIQEFKRYECLWNPKHVSYKNKHMRESSFQNIVNEMAIPGFNVAEAKTKMRNLKSTYYQEKKKIEKLNSSRGSSNNMYVTNIKWFVEMDTLLKDADERKITFDNFEQNIAMASKRKDLDHGQSSQAKTKRIRQEKVGDFSDDEDLSDIEENEIFNGIRIPLELPPIVSAEENAGPRMVIKNIVANNFKSYYGEVDIGPFHKSLTSIVGANGSGKSNVIDSLLFVFGYRSTKIRSKKVSVLLHKSDKHKDVHQCSVTVNFVHIHDDDTQDLGFIAIPGSEITITRTAFKDNTSFYTLNNKRVKFKEIATILKKNGIDLIHNRFLILQGEVEQIAMMKPKAENEHSTGMLEYLEDIIGTVRYKKPIIKLEEKVKELSAEKTEKITRLKFVAKEREELLEPVENCIRFLKLENRKTWLMNKTYQFEMYKINKKLKTKTEKLTKIEEELTNIENEVAIIEESKKNKQETVDGFNEKLKDNTKKHTEHKKKHKKLSDQVFKVTNSLNNNVKEIKQYENSITQEKKKIAKAEDLPIVKEAELKKLQSQLVPLEEECSKLEANYTKINSSGFEKSKKFREEKDALAPEELKLQKLVGIKKNQLQTLNTEFEVLLDSEKSENEKLLKLEEDLSKGTNEFQENERSKENSETAILNCKSSIKDLERNIEELKINEEQIKTKLQTIRQSLTEKKTAYAETTGRSRPILYTLKLKDEGKISGILGRCGDYGQVEGKYDIPACTACGSTDQIVVETAEAAQACIKMLKENNVGRLTFSVLPQIQKLKPLADAKNNYPENSKRIFDYIQILDQRFRLTFYSGVYDTLLAEDLEQARRIAFGTQTRYRVVTYKGDLIDQSGIMSGGGRPNKGKIGPQETKSKLAGGNTHLVSQNDVEKLDKIIQDLEIKLRETQSKIFDLQLNVQNYHGQIDELNKVVRQCSSHINAWKEKEIQLKNLILTQKKIAIEKKTNPIVVANKKSDIKKAEEELNVAIEEYNVVKSKVDAIKKKIELITEGEPKEAKLLLDEATDKLDKTRCAINQINVNIQAAHRQVKISKNQIETLKDRINKAKNQEQTLKNQLIELNEKLAQSNELDEEMEEDLKKQRIHIEKLQKEIDDGNEKSTDLRMSKVNISKSLDDTKVEIERLVQELGSKKKALSNLKLHTIPKIDNNHRDPVTESYQNRELKDKSIKLNTLDVSVDEENSKNNDKSQKTDDTEKIHDDINQNDDDNDIDNKELPQYTDEQMESIDETALKNAKLSDTEKNIEKPNFNVLDEYDKRNKQYHEKANEVTEVLKLYNDHVDMTNKVKQRRRDEFMASFKKITIKLKEMYQMITLGGDAELELVDSLDPFSEGVNFSVRPPKKTWKVITNLSGGEKTLSSLALVFALHYYKPSPLYVMDEIDAALDFKNVSIIAYYIKERTKNSQFIIISLRSNMFEKANVLVGIYKTNDCTATTSITTSEYSNREKAYSK</sequence>
<dbReference type="Gene3D" id="1.20.1060.20">
    <property type="match status" value="1"/>
</dbReference>
<dbReference type="GO" id="GO:0005634">
    <property type="term" value="C:nucleus"/>
    <property type="evidence" value="ECO:0007669"/>
    <property type="project" value="UniProtKB-SubCell"/>
</dbReference>
<feature type="domain" description="MADF" evidence="14">
    <location>
        <begin position="12"/>
        <end position="109"/>
    </location>
</feature>
<evidence type="ECO:0000256" key="10">
    <source>
        <dbReference type="ARBA" id="ARBA00023306"/>
    </source>
</evidence>
<dbReference type="SUPFAM" id="SSF75553">
    <property type="entry name" value="Smc hinge domain"/>
    <property type="match status" value="1"/>
</dbReference>
<dbReference type="InterPro" id="IPR024704">
    <property type="entry name" value="SMC"/>
</dbReference>
<dbReference type="RefSeq" id="XP_025424024.1">
    <property type="nucleotide sequence ID" value="XM_025568239.1"/>
</dbReference>
<dbReference type="InterPro" id="IPR010935">
    <property type="entry name" value="SMC_hinge"/>
</dbReference>
<name>A0A8B8GL95_9HEMI</name>
<comment type="similarity">
    <text evidence="2">Belongs to the SMC family. SMC4 subfamily.</text>
</comment>
<dbReference type="CTD" id="35001"/>
<proteinExistence type="inferred from homology"/>
<evidence type="ECO:0000256" key="5">
    <source>
        <dbReference type="ARBA" id="ARBA00022776"/>
    </source>
</evidence>
<keyword evidence="10" id="KW-0131">Cell cycle</keyword>
<keyword evidence="6" id="KW-0067">ATP-binding</keyword>
<feature type="compositionally biased region" description="Basic and acidic residues" evidence="13">
    <location>
        <begin position="1202"/>
        <end position="1223"/>
    </location>
</feature>
<evidence type="ECO:0000256" key="1">
    <source>
        <dbReference type="ARBA" id="ARBA00004123"/>
    </source>
</evidence>